<feature type="transmembrane region" description="Helical" evidence="4">
    <location>
        <begin position="93"/>
        <end position="111"/>
    </location>
</feature>
<dbReference type="CDD" id="cd17324">
    <property type="entry name" value="MFS_NepI_like"/>
    <property type="match status" value="1"/>
</dbReference>
<feature type="transmembrane region" description="Helical" evidence="4">
    <location>
        <begin position="63"/>
        <end position="81"/>
    </location>
</feature>
<dbReference type="PANTHER" id="PTHR42910:SF1">
    <property type="entry name" value="MAJOR FACILITATOR SUPERFAMILY (MFS) PROFILE DOMAIN-CONTAINING PROTEIN"/>
    <property type="match status" value="1"/>
</dbReference>
<name>A0ABY4BAE9_9BACT</name>
<feature type="transmembrane region" description="Helical" evidence="4">
    <location>
        <begin position="354"/>
        <end position="374"/>
    </location>
</feature>
<feature type="transmembrane region" description="Helical" evidence="4">
    <location>
        <begin position="264"/>
        <end position="281"/>
    </location>
</feature>
<feature type="transmembrane region" description="Helical" evidence="4">
    <location>
        <begin position="150"/>
        <end position="168"/>
    </location>
</feature>
<feature type="transmembrane region" description="Helical" evidence="4">
    <location>
        <begin position="21"/>
        <end position="43"/>
    </location>
</feature>
<keyword evidence="7" id="KW-1185">Reference proteome</keyword>
<dbReference type="InterPro" id="IPR036259">
    <property type="entry name" value="MFS_trans_sf"/>
</dbReference>
<evidence type="ECO:0000313" key="7">
    <source>
        <dbReference type="Proteomes" id="UP000831390"/>
    </source>
</evidence>
<feature type="transmembrane region" description="Helical" evidence="4">
    <location>
        <begin position="117"/>
        <end position="138"/>
    </location>
</feature>
<dbReference type="EMBL" id="CP094534">
    <property type="protein sequence ID" value="UOE36154.1"/>
    <property type="molecule type" value="Genomic_DNA"/>
</dbReference>
<dbReference type="SUPFAM" id="SSF103473">
    <property type="entry name" value="MFS general substrate transporter"/>
    <property type="match status" value="1"/>
</dbReference>
<dbReference type="RefSeq" id="WP_243519690.1">
    <property type="nucleotide sequence ID" value="NZ_CP094534.1"/>
</dbReference>
<dbReference type="PANTHER" id="PTHR42910">
    <property type="entry name" value="TRANSPORTER SCO4007-RELATED"/>
    <property type="match status" value="1"/>
</dbReference>
<gene>
    <name evidence="6" type="ORF">MTP16_11045</name>
</gene>
<dbReference type="PROSITE" id="PS50850">
    <property type="entry name" value="MFS"/>
    <property type="match status" value="1"/>
</dbReference>
<sequence length="405" mass="42121">MSDTSFNSSASVTTASPRSAPVLSSALVWLMALTCGLVVANIYYNQPLLAAIGRTFHLSDSSASLAATATQIGYTTGMLFVVPLGDMLERKRLMLIMLLGATACLALAAWAPSFGVLAAASVLIGICSAVPQLLLPMAAHLAPEADRGRIVGRIMSGLLIGILASRTVSGYVGAHLGWRAMFEIAAGLMLALLALLAWRLPQDRPHFEGSYGALMKSILTLTREQVALRRAALVGGLLFAAFSVFWTTLAFFLEGPAYRYGSDVAGFFGVIGAVGALAAPLAGKAADTRGPDFAIGVGIMLALAAYLLLGLTGYHLAGLVLGVILLDVGVQSAHISNQTKIFSLVPEARSRLNTVYMTGYFTGGSLGSIAGGLAWTHGGWPGVCLLGAAFAGAAYLVSRFYGQSR</sequence>
<evidence type="ECO:0000256" key="4">
    <source>
        <dbReference type="SAM" id="Phobius"/>
    </source>
</evidence>
<feature type="transmembrane region" description="Helical" evidence="4">
    <location>
        <begin position="380"/>
        <end position="401"/>
    </location>
</feature>
<feature type="transmembrane region" description="Helical" evidence="4">
    <location>
        <begin position="315"/>
        <end position="333"/>
    </location>
</feature>
<feature type="domain" description="Major facilitator superfamily (MFS) profile" evidence="5">
    <location>
        <begin position="24"/>
        <end position="405"/>
    </location>
</feature>
<keyword evidence="1 4" id="KW-0812">Transmembrane</keyword>
<dbReference type="InterPro" id="IPR020846">
    <property type="entry name" value="MFS_dom"/>
</dbReference>
<reference evidence="6 7" key="1">
    <citation type="submission" date="2022-03" db="EMBL/GenBank/DDBJ databases">
        <title>Hymenobactersp. isolated from the air.</title>
        <authorList>
            <person name="Won M."/>
            <person name="Kwon S.-W."/>
        </authorList>
    </citation>
    <scope>NUCLEOTIDE SEQUENCE [LARGE SCALE GENOMIC DNA]</scope>
    <source>
        <strain evidence="6 7">KACC 22596</strain>
    </source>
</reference>
<dbReference type="Pfam" id="PF07690">
    <property type="entry name" value="MFS_1"/>
    <property type="match status" value="1"/>
</dbReference>
<organism evidence="6 7">
    <name type="scientific">Hymenobacter monticola</name>
    <dbReference type="NCBI Taxonomy" id="1705399"/>
    <lineage>
        <taxon>Bacteria</taxon>
        <taxon>Pseudomonadati</taxon>
        <taxon>Bacteroidota</taxon>
        <taxon>Cytophagia</taxon>
        <taxon>Cytophagales</taxon>
        <taxon>Hymenobacteraceae</taxon>
        <taxon>Hymenobacter</taxon>
    </lineage>
</organism>
<evidence type="ECO:0000313" key="6">
    <source>
        <dbReference type="EMBL" id="UOE36154.1"/>
    </source>
</evidence>
<dbReference type="Proteomes" id="UP000831390">
    <property type="component" value="Chromosome"/>
</dbReference>
<feature type="transmembrane region" description="Helical" evidence="4">
    <location>
        <begin position="231"/>
        <end position="252"/>
    </location>
</feature>
<feature type="transmembrane region" description="Helical" evidence="4">
    <location>
        <begin position="180"/>
        <end position="198"/>
    </location>
</feature>
<dbReference type="InterPro" id="IPR011701">
    <property type="entry name" value="MFS"/>
</dbReference>
<accession>A0ABY4BAE9</accession>
<dbReference type="Gene3D" id="1.20.1250.20">
    <property type="entry name" value="MFS general substrate transporter like domains"/>
    <property type="match status" value="1"/>
</dbReference>
<keyword evidence="2 4" id="KW-1133">Transmembrane helix</keyword>
<evidence type="ECO:0000256" key="3">
    <source>
        <dbReference type="ARBA" id="ARBA00023136"/>
    </source>
</evidence>
<evidence type="ECO:0000256" key="1">
    <source>
        <dbReference type="ARBA" id="ARBA00022692"/>
    </source>
</evidence>
<feature type="transmembrane region" description="Helical" evidence="4">
    <location>
        <begin position="293"/>
        <end position="309"/>
    </location>
</feature>
<proteinExistence type="predicted"/>
<keyword evidence="3 4" id="KW-0472">Membrane</keyword>
<evidence type="ECO:0000256" key="2">
    <source>
        <dbReference type="ARBA" id="ARBA00022989"/>
    </source>
</evidence>
<protein>
    <submittedName>
        <fullName evidence="6">MFS transporter</fullName>
    </submittedName>
</protein>
<evidence type="ECO:0000259" key="5">
    <source>
        <dbReference type="PROSITE" id="PS50850"/>
    </source>
</evidence>